<name>A0A956N7S0_UNCEI</name>
<sequence>MDITKRFGMALPGLLDSPEFPLLDELERTPFVDPVVEFDQTSQGLAGEDETPRRFLGVDEPRLGLLVVAEDLLAAGVFGIHHGAPVREGDWNPEVLREAYQSADRSVNATGVNPLSTPASWIRTWVAALFALVSVLPARAQSGSPEPDNSLPSMPVPSAELSLDGSALTALLYRSPLGGSEGVVVFAGADSGLWDRFVVASLDRGVSALVLPEGTSISAAGSAYAKLESHLGDGASLAVAAEGPECVVAWQLVRASSPGAVLFLDSHAELVPSALLQGPGGRQSMLLLASEDDYLARERARNLCVAASESVDLWLVDRAGAGWTEVLSRPDVSSDLAQWCLRALEATRAARKSPMVDRTEVAR</sequence>
<dbReference type="AlphaFoldDB" id="A0A956N7S0"/>
<proteinExistence type="predicted"/>
<evidence type="ECO:0000313" key="1">
    <source>
        <dbReference type="EMBL" id="MCA9754194.1"/>
    </source>
</evidence>
<gene>
    <name evidence="1" type="ORF">KDA27_00210</name>
</gene>
<organism evidence="1 2">
    <name type="scientific">Eiseniibacteriota bacterium</name>
    <dbReference type="NCBI Taxonomy" id="2212470"/>
    <lineage>
        <taxon>Bacteria</taxon>
        <taxon>Candidatus Eiseniibacteriota</taxon>
    </lineage>
</organism>
<evidence type="ECO:0000313" key="2">
    <source>
        <dbReference type="Proteomes" id="UP000739538"/>
    </source>
</evidence>
<protein>
    <submittedName>
        <fullName evidence="1">Uncharacterized protein</fullName>
    </submittedName>
</protein>
<reference evidence="1" key="2">
    <citation type="journal article" date="2021" name="Microbiome">
        <title>Successional dynamics and alternative stable states in a saline activated sludge microbial community over 9 years.</title>
        <authorList>
            <person name="Wang Y."/>
            <person name="Ye J."/>
            <person name="Ju F."/>
            <person name="Liu L."/>
            <person name="Boyd J.A."/>
            <person name="Deng Y."/>
            <person name="Parks D.H."/>
            <person name="Jiang X."/>
            <person name="Yin X."/>
            <person name="Woodcroft B.J."/>
            <person name="Tyson G.W."/>
            <person name="Hugenholtz P."/>
            <person name="Polz M.F."/>
            <person name="Zhang T."/>
        </authorList>
    </citation>
    <scope>NUCLEOTIDE SEQUENCE</scope>
    <source>
        <strain evidence="1">HKST-UBA02</strain>
    </source>
</reference>
<accession>A0A956N7S0</accession>
<dbReference type="EMBL" id="JAGQHS010000001">
    <property type="protein sequence ID" value="MCA9754194.1"/>
    <property type="molecule type" value="Genomic_DNA"/>
</dbReference>
<reference evidence="1" key="1">
    <citation type="submission" date="2020-04" db="EMBL/GenBank/DDBJ databases">
        <authorList>
            <person name="Zhang T."/>
        </authorList>
    </citation>
    <scope>NUCLEOTIDE SEQUENCE</scope>
    <source>
        <strain evidence="1">HKST-UBA02</strain>
    </source>
</reference>
<comment type="caution">
    <text evidence="1">The sequence shown here is derived from an EMBL/GenBank/DDBJ whole genome shotgun (WGS) entry which is preliminary data.</text>
</comment>
<dbReference type="Proteomes" id="UP000739538">
    <property type="component" value="Unassembled WGS sequence"/>
</dbReference>